<feature type="signal peptide" evidence="10">
    <location>
        <begin position="1"/>
        <end position="31"/>
    </location>
</feature>
<evidence type="ECO:0000256" key="1">
    <source>
        <dbReference type="ARBA" id="ARBA00004571"/>
    </source>
</evidence>
<evidence type="ECO:0000313" key="12">
    <source>
        <dbReference type="Proteomes" id="UP000263486"/>
    </source>
</evidence>
<evidence type="ECO:0000256" key="3">
    <source>
        <dbReference type="ARBA" id="ARBA00022448"/>
    </source>
</evidence>
<dbReference type="Proteomes" id="UP000263486">
    <property type="component" value="Unassembled WGS sequence"/>
</dbReference>
<evidence type="ECO:0000256" key="10">
    <source>
        <dbReference type="SAM" id="SignalP"/>
    </source>
</evidence>
<evidence type="ECO:0000256" key="7">
    <source>
        <dbReference type="ARBA" id="ARBA00023114"/>
    </source>
</evidence>
<dbReference type="InterPro" id="IPR003192">
    <property type="entry name" value="Porin_LamB"/>
</dbReference>
<organism evidence="11 12">
    <name type="scientific">Psychrilyobacter piezotolerans</name>
    <dbReference type="NCBI Taxonomy" id="2293438"/>
    <lineage>
        <taxon>Bacteria</taxon>
        <taxon>Fusobacteriati</taxon>
        <taxon>Fusobacteriota</taxon>
        <taxon>Fusobacteriia</taxon>
        <taxon>Fusobacteriales</taxon>
        <taxon>Fusobacteriaceae</taxon>
        <taxon>Psychrilyobacter</taxon>
    </lineage>
</organism>
<dbReference type="InterPro" id="IPR050286">
    <property type="entry name" value="G_neg_Bact_CarbUptk_Porin"/>
</dbReference>
<evidence type="ECO:0000256" key="8">
    <source>
        <dbReference type="ARBA" id="ARBA00023136"/>
    </source>
</evidence>
<feature type="chain" id="PRO_5047546498" description="Maltoporin" evidence="10">
    <location>
        <begin position="32"/>
        <end position="478"/>
    </location>
</feature>
<keyword evidence="9" id="KW-0998">Cell outer membrane</keyword>
<protein>
    <recommendedName>
        <fullName evidence="13">Maltoporin</fullName>
    </recommendedName>
</protein>
<keyword evidence="8" id="KW-0472">Membrane</keyword>
<keyword evidence="6" id="KW-0406">Ion transport</keyword>
<evidence type="ECO:0000256" key="2">
    <source>
        <dbReference type="ARBA" id="ARBA00007055"/>
    </source>
</evidence>
<sequence>MLRFIKKGEEKMKKLGFGIAALLLASTVTIAAETKMESTPVAVTSITMDQLDEMVTKRVEDILAKNEENKIEEEKTEEKKTEDGSWNVFGYGRTTLRASKNNDWNTTSYEGHTDNFMGRLGGESETNYLEIGGSRKWVKENGSWAKVSTRVEYGNNYSYIDSSSPESDDDSTQFELKELFVELGGLESLPDDYTLWAGRRYYKRMAGAFSDDFFVQSSGVGIGIENPRWSAALVGVDADGTTDNSAPDNLGKSANTVYNLDMRYHAVDNWDFQVNLYGDNEDNKPADKDSNFGFATRATYNLPGYYFAGKGFSNASLIYGKGLAGGAAGVNFGDWVPTDISDDAQMVRFNTLGVWDINEKWSMGTEINILLGNEDNPWAPDGLKAGIIARPQYVVNDNFKIIFEGSYGKRDFDVDWGGYESYDLVSGTIAPTFTVDSGFWGRPEIRTFISCIKDVSGGEKANGEDTEILIGTQAEFWF</sequence>
<dbReference type="Gene3D" id="2.40.170.10">
    <property type="entry name" value="Porin, LamB type"/>
    <property type="match status" value="1"/>
</dbReference>
<keyword evidence="12" id="KW-1185">Reference proteome</keyword>
<dbReference type="PANTHER" id="PTHR38762">
    <property type="entry name" value="CRYPTIC OUTER MEMBRANE PORIN BGLH-RELATED"/>
    <property type="match status" value="1"/>
</dbReference>
<dbReference type="SUPFAM" id="SSF56935">
    <property type="entry name" value="Porins"/>
    <property type="match status" value="1"/>
</dbReference>
<comment type="caution">
    <text evidence="11">The sequence shown here is derived from an EMBL/GenBank/DDBJ whole genome shotgun (WGS) entry which is preliminary data.</text>
</comment>
<keyword evidence="7" id="KW-0626">Porin</keyword>
<dbReference type="InterPro" id="IPR036998">
    <property type="entry name" value="Porin_LamB_sf"/>
</dbReference>
<proteinExistence type="inferred from homology"/>
<reference evidence="11 12" key="1">
    <citation type="submission" date="2018-08" db="EMBL/GenBank/DDBJ databases">
        <title>Draft genome sequence of Psychrilyobacter sp. strain SD5 isolated from Black Sea water.</title>
        <authorList>
            <person name="Yadav S."/>
            <person name="Villanueva L."/>
            <person name="Damste J.S.S."/>
        </authorList>
    </citation>
    <scope>NUCLEOTIDE SEQUENCE [LARGE SCALE GENOMIC DNA]</scope>
    <source>
        <strain evidence="11 12">SD5</strain>
    </source>
</reference>
<dbReference type="Pfam" id="PF02264">
    <property type="entry name" value="LamB"/>
    <property type="match status" value="1"/>
</dbReference>
<dbReference type="PANTHER" id="PTHR38762:SF1">
    <property type="entry name" value="CRYPTIC OUTER MEMBRANE PORIN BGLH-RELATED"/>
    <property type="match status" value="1"/>
</dbReference>
<keyword evidence="4" id="KW-1134">Transmembrane beta strand</keyword>
<evidence type="ECO:0000256" key="9">
    <source>
        <dbReference type="ARBA" id="ARBA00023237"/>
    </source>
</evidence>
<evidence type="ECO:0000256" key="4">
    <source>
        <dbReference type="ARBA" id="ARBA00022452"/>
    </source>
</evidence>
<evidence type="ECO:0000313" key="11">
    <source>
        <dbReference type="EMBL" id="REI42913.1"/>
    </source>
</evidence>
<comment type="similarity">
    <text evidence="2">Belongs to the porin LamB (TC 1.B.3) family.</text>
</comment>
<evidence type="ECO:0008006" key="13">
    <source>
        <dbReference type="Google" id="ProtNLM"/>
    </source>
</evidence>
<comment type="subcellular location">
    <subcellularLocation>
        <location evidence="1">Cell outer membrane</location>
        <topology evidence="1">Multi-pass membrane protein</topology>
    </subcellularLocation>
</comment>
<accession>A0ABX9KKW0</accession>
<keyword evidence="5" id="KW-0812">Transmembrane</keyword>
<name>A0ABX9KKW0_9FUSO</name>
<gene>
    <name evidence="11" type="ORF">DYH56_01835</name>
</gene>
<evidence type="ECO:0000256" key="5">
    <source>
        <dbReference type="ARBA" id="ARBA00022692"/>
    </source>
</evidence>
<keyword evidence="3" id="KW-0813">Transport</keyword>
<dbReference type="EMBL" id="QUAJ01000002">
    <property type="protein sequence ID" value="REI42913.1"/>
    <property type="molecule type" value="Genomic_DNA"/>
</dbReference>
<evidence type="ECO:0000256" key="6">
    <source>
        <dbReference type="ARBA" id="ARBA00023065"/>
    </source>
</evidence>
<keyword evidence="10" id="KW-0732">Signal</keyword>